<dbReference type="EMBL" id="GBBK01005438">
    <property type="protein sequence ID" value="JAC19044.1"/>
    <property type="molecule type" value="mRNA"/>
</dbReference>
<name>A0A023FE39_AMBCJ</name>
<feature type="signal peptide" evidence="1">
    <location>
        <begin position="1"/>
        <end position="18"/>
    </location>
</feature>
<proteinExistence type="evidence at transcript level"/>
<protein>
    <submittedName>
        <fullName evidence="2">Putative secreted protein</fullName>
    </submittedName>
</protein>
<reference evidence="2" key="1">
    <citation type="submission" date="2014-03" db="EMBL/GenBank/DDBJ databases">
        <title>The sialotranscriptome of Amblyomma triste, Amblyomma parvum and Amblyomma cajennense ticks, uncovered by 454-based RNA-seq.</title>
        <authorList>
            <person name="Garcia G.R."/>
            <person name="Gardinassi L.G."/>
            <person name="Ribeiro J.M."/>
            <person name="Anatriello E."/>
            <person name="Ferreira B.R."/>
            <person name="Moreira H.N."/>
            <person name="Mafra C."/>
            <person name="Olegario M.M."/>
            <person name="Szabo P.J."/>
            <person name="Miranda-Santos I.K."/>
            <person name="Maruyama S.R."/>
        </authorList>
    </citation>
    <scope>NUCLEOTIDE SEQUENCE</scope>
    <source>
        <strain evidence="2">Uberlandia</strain>
        <tissue evidence="2">Salivary glands</tissue>
    </source>
</reference>
<feature type="chain" id="PRO_5001514903" evidence="1">
    <location>
        <begin position="19"/>
        <end position="136"/>
    </location>
</feature>
<evidence type="ECO:0000313" key="2">
    <source>
        <dbReference type="EMBL" id="JAC19044.1"/>
    </source>
</evidence>
<evidence type="ECO:0000256" key="1">
    <source>
        <dbReference type="SAM" id="SignalP"/>
    </source>
</evidence>
<organism evidence="2">
    <name type="scientific">Amblyomma cajennense</name>
    <name type="common">Cayenne tick</name>
    <name type="synonym">Acarus cajennensis</name>
    <dbReference type="NCBI Taxonomy" id="34607"/>
    <lineage>
        <taxon>Eukaryota</taxon>
        <taxon>Metazoa</taxon>
        <taxon>Ecdysozoa</taxon>
        <taxon>Arthropoda</taxon>
        <taxon>Chelicerata</taxon>
        <taxon>Arachnida</taxon>
        <taxon>Acari</taxon>
        <taxon>Parasitiformes</taxon>
        <taxon>Ixodida</taxon>
        <taxon>Ixodoidea</taxon>
        <taxon>Ixodidae</taxon>
        <taxon>Amblyomminae</taxon>
        <taxon>Amblyomma</taxon>
    </lineage>
</organism>
<keyword evidence="1" id="KW-0732">Signal</keyword>
<accession>A0A023FE39</accession>
<dbReference type="AlphaFoldDB" id="A0A023FE39"/>
<feature type="non-terminal residue" evidence="2">
    <location>
        <position position="136"/>
    </location>
</feature>
<sequence length="136" mass="15792">MRVLALFLLAVAICGTTAQVAAEKKRVQFCVLPDQYRVLALECMWRQTYREVQAMISNILVKRQWGVKHLAHGLCSPYEMFTLKKFFKGKRERKLLREAIAQAEACIVYIVKTTLTEQQHNSNQQDQFLLNIFLEA</sequence>